<name>A0A183G8A2_HELPZ</name>
<accession>A0A183G8A2</accession>
<evidence type="ECO:0000313" key="3">
    <source>
        <dbReference type="WBParaSite" id="HPBE_0001808201-mRNA-1"/>
    </source>
</evidence>
<accession>A0A3P8BLV1</accession>
<keyword evidence="2" id="KW-1185">Reference proteome</keyword>
<reference evidence="3" key="2">
    <citation type="submission" date="2019-09" db="UniProtKB">
        <authorList>
            <consortium name="WormBaseParasite"/>
        </authorList>
    </citation>
    <scope>IDENTIFICATION</scope>
</reference>
<dbReference type="WBParaSite" id="HPBE_0001808201-mRNA-1">
    <property type="protein sequence ID" value="HPBE_0001808201-mRNA-1"/>
    <property type="gene ID" value="HPBE_0001808201"/>
</dbReference>
<reference evidence="1 2" key="1">
    <citation type="submission" date="2018-11" db="EMBL/GenBank/DDBJ databases">
        <authorList>
            <consortium name="Pathogen Informatics"/>
        </authorList>
    </citation>
    <scope>NUCLEOTIDE SEQUENCE [LARGE SCALE GENOMIC DNA]</scope>
</reference>
<evidence type="ECO:0000313" key="1">
    <source>
        <dbReference type="EMBL" id="VDP10608.1"/>
    </source>
</evidence>
<gene>
    <name evidence="1" type="ORF">HPBE_LOCUS18081</name>
</gene>
<dbReference type="Proteomes" id="UP000050761">
    <property type="component" value="Unassembled WGS sequence"/>
</dbReference>
<dbReference type="EMBL" id="UZAH01030452">
    <property type="protein sequence ID" value="VDP10608.1"/>
    <property type="molecule type" value="Genomic_DNA"/>
</dbReference>
<proteinExistence type="predicted"/>
<evidence type="ECO:0000313" key="2">
    <source>
        <dbReference type="Proteomes" id="UP000050761"/>
    </source>
</evidence>
<protein>
    <submittedName>
        <fullName evidence="3">RibD_C domain-containing protein</fullName>
    </submittedName>
</protein>
<sequence length="118" mass="13002">MMTGYPLEEAVRFSANKNRRKCSEKAIQAAAAARPAAGVFAEQKLERGNAKFREIVRLSSGQCDFVAGCGTIDAIHAVLTSRLHVVFIGQLDPPRWLIRPRKMLGCRGLTSDQKSVMQ</sequence>
<dbReference type="OrthoDB" id="5847305at2759"/>
<organism evidence="2 3">
    <name type="scientific">Heligmosomoides polygyrus</name>
    <name type="common">Parasitic roundworm</name>
    <dbReference type="NCBI Taxonomy" id="6339"/>
    <lineage>
        <taxon>Eukaryota</taxon>
        <taxon>Metazoa</taxon>
        <taxon>Ecdysozoa</taxon>
        <taxon>Nematoda</taxon>
        <taxon>Chromadorea</taxon>
        <taxon>Rhabditida</taxon>
        <taxon>Rhabditina</taxon>
        <taxon>Rhabditomorpha</taxon>
        <taxon>Strongyloidea</taxon>
        <taxon>Heligmosomidae</taxon>
        <taxon>Heligmosomoides</taxon>
    </lineage>
</organism>
<dbReference type="AlphaFoldDB" id="A0A183G8A2"/>